<reference evidence="1" key="1">
    <citation type="submission" date="2014-03" db="EMBL/GenBank/DDBJ databases">
        <authorList>
            <person name="Genoscope - CEA"/>
        </authorList>
    </citation>
    <scope>NUCLEOTIDE SEQUENCE [LARGE SCALE GENOMIC DNA]</scope>
    <source>
        <strain evidence="1">CF27</strain>
    </source>
</reference>
<accession>A0A060UQG1</accession>
<dbReference type="Proteomes" id="UP000595420">
    <property type="component" value="Chromosome"/>
</dbReference>
<reference evidence="1" key="2">
    <citation type="submission" date="2014-07" db="EMBL/GenBank/DDBJ databases">
        <title>Initial genome analysis of the psychrotolerant acidophile Acidithiobacillus ferrivorans CF27: insights into iron and sulfur oxidation pathways and into biofilm formation.</title>
        <authorList>
            <person name="Talla E."/>
            <person name="Hedrich S."/>
            <person name="Mangenot S."/>
            <person name="Ji B."/>
            <person name="Johnson D.B."/>
            <person name="Barbe V."/>
            <person name="Bonnefoy V."/>
        </authorList>
    </citation>
    <scope>NUCLEOTIDE SEQUENCE [LARGE SCALE GENOMIC DNA]</scope>
    <source>
        <strain evidence="1">CF27</strain>
    </source>
</reference>
<evidence type="ECO:0000313" key="4">
    <source>
        <dbReference type="Proteomes" id="UP000193925"/>
    </source>
</evidence>
<dbReference type="Proteomes" id="UP000193925">
    <property type="component" value="Chromosome AFERRI"/>
</dbReference>
<dbReference type="EMBL" id="CCCS020000036">
    <property type="protein sequence ID" value="CDQ10690.1"/>
    <property type="molecule type" value="Genomic_DNA"/>
</dbReference>
<reference evidence="2 5" key="4">
    <citation type="submission" date="2020-07" db="EMBL/GenBank/DDBJ databases">
        <title>Complete genome sequence analysis of Acidithiobacillus ferrivorans XJFY6S-08 reveals extreme environmental adaptation to alpine acid mine drainage.</title>
        <authorList>
            <person name="Yan L."/>
            <person name="Ni Y."/>
        </authorList>
    </citation>
    <scope>NUCLEOTIDE SEQUENCE [LARGE SCALE GENOMIC DNA]</scope>
    <source>
        <strain evidence="2 5">XJFY6S-08</strain>
    </source>
</reference>
<evidence type="ECO:0000313" key="1">
    <source>
        <dbReference type="EMBL" id="CDQ10690.1"/>
    </source>
</evidence>
<dbReference type="RefSeq" id="WP_172804387.1">
    <property type="nucleotide sequence ID" value="NZ_CCCS020000036.1"/>
</dbReference>
<organism evidence="1">
    <name type="scientific">Acidithiobacillus ferrivorans</name>
    <dbReference type="NCBI Taxonomy" id="160808"/>
    <lineage>
        <taxon>Bacteria</taxon>
        <taxon>Pseudomonadati</taxon>
        <taxon>Pseudomonadota</taxon>
        <taxon>Acidithiobacillia</taxon>
        <taxon>Acidithiobacillales</taxon>
        <taxon>Acidithiobacillaceae</taxon>
        <taxon>Acidithiobacillus</taxon>
    </lineage>
</organism>
<dbReference type="EMBL" id="LT841305">
    <property type="protein sequence ID" value="SMH66543.1"/>
    <property type="molecule type" value="Genomic_DNA"/>
</dbReference>
<protein>
    <submittedName>
        <fullName evidence="1">Uncharacterized protein</fullName>
    </submittedName>
</protein>
<sequence>MPLPTTGTPGGPGFFGKGLINAVQQLKYFGIMQKVMAHWRGPFLGWKMTFPQQAHLFKFFEGVYPQPLTLRDHQRIQNHQYL</sequence>
<evidence type="ECO:0000313" key="2">
    <source>
        <dbReference type="EMBL" id="QQD71401.1"/>
    </source>
</evidence>
<gene>
    <name evidence="3" type="ORF">AFERRI_30275</name>
    <name evidence="1" type="ORF">AFERRI_410003</name>
    <name evidence="2" type="ORF">H2515_15170</name>
</gene>
<evidence type="ECO:0000313" key="5">
    <source>
        <dbReference type="Proteomes" id="UP000595420"/>
    </source>
</evidence>
<reference evidence="3 4" key="3">
    <citation type="submission" date="2017-03" db="EMBL/GenBank/DDBJ databases">
        <authorList>
            <person name="Regsiter A."/>
            <person name="William W."/>
        </authorList>
    </citation>
    <scope>NUCLEOTIDE SEQUENCE [LARGE SCALE GENOMIC DNA]</scope>
    <source>
        <strain evidence="3">PRJEB5721</strain>
    </source>
</reference>
<proteinExistence type="predicted"/>
<keyword evidence="4" id="KW-1185">Reference proteome</keyword>
<evidence type="ECO:0000313" key="3">
    <source>
        <dbReference type="EMBL" id="SMH66543.1"/>
    </source>
</evidence>
<dbReference type="AlphaFoldDB" id="A0A060UQG1"/>
<dbReference type="EMBL" id="CP059488">
    <property type="protein sequence ID" value="QQD71401.1"/>
    <property type="molecule type" value="Genomic_DNA"/>
</dbReference>
<name>A0A060UQG1_9PROT</name>